<dbReference type="CDD" id="cd16348">
    <property type="entry name" value="VOC_YdcJ_like"/>
    <property type="match status" value="1"/>
</dbReference>
<evidence type="ECO:0000256" key="1">
    <source>
        <dbReference type="ARBA" id="ARBA00001954"/>
    </source>
</evidence>
<dbReference type="InterPro" id="IPR047869">
    <property type="entry name" value="YdcJ_bac-like"/>
</dbReference>
<feature type="compositionally biased region" description="Basic and acidic residues" evidence="9">
    <location>
        <begin position="1"/>
        <end position="12"/>
    </location>
</feature>
<comment type="cofactor">
    <cofactor evidence="1">
        <name>Fe(2+)</name>
        <dbReference type="ChEBI" id="CHEBI:29033"/>
    </cofactor>
</comment>
<proteinExistence type="inferred from homology"/>
<dbReference type="PANTHER" id="PTHR39479:SF2">
    <property type="entry name" value="2-OXOADIPATE DIOXYGENASE_DECARBOXYLASE"/>
    <property type="match status" value="1"/>
</dbReference>
<keyword evidence="2" id="KW-0223">Dioxygenase</keyword>
<protein>
    <recommendedName>
        <fullName evidence="7">2-oxoadipate dioxygenase/decarboxylase</fullName>
        <ecNumber evidence="6">1.13.11.93</ecNumber>
    </recommendedName>
    <alternativeName>
        <fullName evidence="8">2-hydroxyglutarate synthase</fullName>
    </alternativeName>
</protein>
<evidence type="ECO:0000256" key="2">
    <source>
        <dbReference type="ARBA" id="ARBA00022964"/>
    </source>
</evidence>
<comment type="caution">
    <text evidence="10">The sequence shown here is derived from an EMBL/GenBank/DDBJ whole genome shotgun (WGS) entry which is preliminary data.</text>
</comment>
<evidence type="ECO:0000313" key="10">
    <source>
        <dbReference type="EMBL" id="GCE42032.1"/>
    </source>
</evidence>
<evidence type="ECO:0000256" key="6">
    <source>
        <dbReference type="ARBA" id="ARBA00035023"/>
    </source>
</evidence>
<organism evidence="10 11">
    <name type="scientific">Rhodococcus wratislaviensis</name>
    <name type="common">Tsukamurella wratislaviensis</name>
    <dbReference type="NCBI Taxonomy" id="44752"/>
    <lineage>
        <taxon>Bacteria</taxon>
        <taxon>Bacillati</taxon>
        <taxon>Actinomycetota</taxon>
        <taxon>Actinomycetes</taxon>
        <taxon>Mycobacteriales</taxon>
        <taxon>Nocardiaceae</taxon>
        <taxon>Rhodococcus</taxon>
    </lineage>
</organism>
<dbReference type="InterPro" id="IPR009770">
    <property type="entry name" value="HGLS"/>
</dbReference>
<reference evidence="10 11" key="1">
    <citation type="submission" date="2018-11" db="EMBL/GenBank/DDBJ databases">
        <title>Microbial catabolism of amino acid.</title>
        <authorList>
            <person name="Hibi M."/>
            <person name="Ogawa J."/>
        </authorList>
    </citation>
    <scope>NUCLEOTIDE SEQUENCE [LARGE SCALE GENOMIC DNA]</scope>
    <source>
        <strain evidence="10 11">C31-06</strain>
    </source>
</reference>
<evidence type="ECO:0000256" key="5">
    <source>
        <dbReference type="ARBA" id="ARBA00035013"/>
    </source>
</evidence>
<dbReference type="Gene3D" id="3.10.180.80">
    <property type="entry name" value="Uncharacterised protein PF07063, DUF1338"/>
    <property type="match status" value="1"/>
</dbReference>
<evidence type="ECO:0000256" key="8">
    <source>
        <dbReference type="ARBA" id="ARBA00035045"/>
    </source>
</evidence>
<dbReference type="SMART" id="SM01150">
    <property type="entry name" value="DUF1338"/>
    <property type="match status" value="1"/>
</dbReference>
<name>A0A402CEK8_RHOWR</name>
<evidence type="ECO:0000313" key="11">
    <source>
        <dbReference type="Proteomes" id="UP000287519"/>
    </source>
</evidence>
<dbReference type="EMBL" id="BHYM01000049">
    <property type="protein sequence ID" value="GCE42032.1"/>
    <property type="molecule type" value="Genomic_DNA"/>
</dbReference>
<evidence type="ECO:0000256" key="9">
    <source>
        <dbReference type="SAM" id="MobiDB-lite"/>
    </source>
</evidence>
<dbReference type="EC" id="1.13.11.93" evidence="6"/>
<evidence type="ECO:0000256" key="4">
    <source>
        <dbReference type="ARBA" id="ARBA00023004"/>
    </source>
</evidence>
<keyword evidence="3" id="KW-0560">Oxidoreductase</keyword>
<evidence type="ECO:0000256" key="7">
    <source>
        <dbReference type="ARBA" id="ARBA00035034"/>
    </source>
</evidence>
<dbReference type="Pfam" id="PF07063">
    <property type="entry name" value="HGLS"/>
    <property type="match status" value="1"/>
</dbReference>
<dbReference type="AlphaFoldDB" id="A0A402CEK8"/>
<dbReference type="PANTHER" id="PTHR39479">
    <property type="match status" value="1"/>
</dbReference>
<comment type="similarity">
    <text evidence="5">Belongs to the 2-oxoadipate dioxygenase/decarboxylase family.</text>
</comment>
<keyword evidence="4" id="KW-0408">Iron</keyword>
<feature type="region of interest" description="Disordered" evidence="9">
    <location>
        <begin position="1"/>
        <end position="32"/>
    </location>
</feature>
<sequence>MNERERNVELPHRSKTLRHTTTSLSSDPIDPGVARMPITQQWELRAEFARRLSHMYGKEVPAYTTLLEVSQAVNAAVLSRPGADAERLGSIARVTAERHGAIRVGTPQEMAQVARVFAAMGMYPVGFYDLREAAASSVPVVSTAFRPTDPDELARNPFRVFTSMLVPSDRRFFSEDLQRRLESFLARRTLFTTELLVLADRASEYRGLNSGDAEMFLTLATAAFKLSTEAVDRAWYRELEQVSSVAADIGGVTSTHINHLTPRVLDIDDLYARMERRGIDMIDTIQGPPRWAGPDLLLRQTSFRALAEPRVFREADGSVEAGSLRVRFGEVEARGIAATVRGREVYDRLTVETEQAVREAAAAPVSAEARNAIAAQLWNERMPATEQGLALHDLAYFTYTVNTGKLPNGHAPSRSLPDLIDQGWVRPEPIVYEDFLPKSAAGIFQSNLTSDGRKDTTQSTAAVDADWMEGVLGRPLLDPYALYDGVRCASLARVATELHIRGPIDVPAPIATPPIATQGVK</sequence>
<accession>A0A402CEK8</accession>
<dbReference type="GO" id="GO:0051213">
    <property type="term" value="F:dioxygenase activity"/>
    <property type="evidence" value="ECO:0007669"/>
    <property type="project" value="UniProtKB-KW"/>
</dbReference>
<evidence type="ECO:0000256" key="3">
    <source>
        <dbReference type="ARBA" id="ARBA00023002"/>
    </source>
</evidence>
<keyword evidence="11" id="KW-1185">Reference proteome</keyword>
<dbReference type="Proteomes" id="UP000287519">
    <property type="component" value="Unassembled WGS sequence"/>
</dbReference>
<gene>
    <name evidence="10" type="ORF">Rhow_005691</name>
</gene>